<feature type="binding site" evidence="8">
    <location>
        <position position="99"/>
    </location>
    <ligand>
        <name>Zn(2+)</name>
        <dbReference type="ChEBI" id="CHEBI:29105"/>
        <note>catalytic</note>
    </ligand>
</feature>
<dbReference type="InterPro" id="IPR016192">
    <property type="entry name" value="APOBEC/CMP_deaminase_Zn-bd"/>
</dbReference>
<accession>A0A363UJK9</accession>
<keyword evidence="11" id="KW-1185">Reference proteome</keyword>
<dbReference type="CDD" id="cd01285">
    <property type="entry name" value="nucleoside_deaminase"/>
    <property type="match status" value="1"/>
</dbReference>
<comment type="subunit">
    <text evidence="2 8">Homodimer.</text>
</comment>
<dbReference type="PANTHER" id="PTHR11079:SF202">
    <property type="entry name" value="TRNA-SPECIFIC ADENOSINE DEAMINASE"/>
    <property type="match status" value="1"/>
</dbReference>
<dbReference type="GO" id="GO:0008270">
    <property type="term" value="F:zinc ion binding"/>
    <property type="evidence" value="ECO:0007669"/>
    <property type="project" value="UniProtKB-UniRule"/>
</dbReference>
<organism evidence="10 11">
    <name type="scientific">Abyssibacter profundi</name>
    <dbReference type="NCBI Taxonomy" id="2182787"/>
    <lineage>
        <taxon>Bacteria</taxon>
        <taxon>Pseudomonadati</taxon>
        <taxon>Pseudomonadota</taxon>
        <taxon>Gammaproteobacteria</taxon>
        <taxon>Chromatiales</taxon>
        <taxon>Oceanococcaceae</taxon>
        <taxon>Abyssibacter</taxon>
    </lineage>
</organism>
<keyword evidence="4 8" id="KW-0479">Metal-binding</keyword>
<evidence type="ECO:0000256" key="5">
    <source>
        <dbReference type="ARBA" id="ARBA00022801"/>
    </source>
</evidence>
<feature type="domain" description="CMP/dCMP-type deaminase" evidence="9">
    <location>
        <begin position="15"/>
        <end position="127"/>
    </location>
</feature>
<dbReference type="InterPro" id="IPR028883">
    <property type="entry name" value="tRNA_aden_deaminase"/>
</dbReference>
<dbReference type="InterPro" id="IPR002125">
    <property type="entry name" value="CMP_dCMP_dom"/>
</dbReference>
<evidence type="ECO:0000313" key="10">
    <source>
        <dbReference type="EMBL" id="PWN55594.1"/>
    </source>
</evidence>
<dbReference type="HAMAP" id="MF_00972">
    <property type="entry name" value="tRNA_aden_deaminase"/>
    <property type="match status" value="1"/>
</dbReference>
<dbReference type="AlphaFoldDB" id="A0A363UJK9"/>
<evidence type="ECO:0000259" key="9">
    <source>
        <dbReference type="PROSITE" id="PS51747"/>
    </source>
</evidence>
<dbReference type="OrthoDB" id="9802676at2"/>
<dbReference type="EMBL" id="QEQK01000009">
    <property type="protein sequence ID" value="PWN55594.1"/>
    <property type="molecule type" value="Genomic_DNA"/>
</dbReference>
<evidence type="ECO:0000256" key="4">
    <source>
        <dbReference type="ARBA" id="ARBA00022723"/>
    </source>
</evidence>
<dbReference type="InterPro" id="IPR016193">
    <property type="entry name" value="Cytidine_deaminase-like"/>
</dbReference>
<keyword evidence="5 8" id="KW-0378">Hydrolase</keyword>
<dbReference type="Pfam" id="PF00383">
    <property type="entry name" value="dCMP_cyt_deam_1"/>
    <property type="match status" value="1"/>
</dbReference>
<dbReference type="Proteomes" id="UP000251800">
    <property type="component" value="Unassembled WGS sequence"/>
</dbReference>
<dbReference type="SUPFAM" id="SSF53927">
    <property type="entry name" value="Cytidine deaminase-like"/>
    <property type="match status" value="1"/>
</dbReference>
<dbReference type="FunFam" id="3.40.140.10:FF:000005">
    <property type="entry name" value="tRNA-specific adenosine deaminase"/>
    <property type="match status" value="1"/>
</dbReference>
<reference evidence="10 11" key="1">
    <citation type="submission" date="2018-05" db="EMBL/GenBank/DDBJ databases">
        <title>Abyssibacter profundi OUC007T gen. nov., sp. nov, a marine bacterium isolated from seawater of the Mariana Trench.</title>
        <authorList>
            <person name="Zhou S."/>
        </authorList>
    </citation>
    <scope>NUCLEOTIDE SEQUENCE [LARGE SCALE GENOMIC DNA]</scope>
    <source>
        <strain evidence="10 11">OUC007</strain>
    </source>
</reference>
<evidence type="ECO:0000313" key="11">
    <source>
        <dbReference type="Proteomes" id="UP000251800"/>
    </source>
</evidence>
<proteinExistence type="inferred from homology"/>
<keyword evidence="3 8" id="KW-0819">tRNA processing</keyword>
<feature type="binding site" evidence="8">
    <location>
        <position position="96"/>
    </location>
    <ligand>
        <name>Zn(2+)</name>
        <dbReference type="ChEBI" id="CHEBI:29105"/>
        <note>catalytic</note>
    </ligand>
</feature>
<evidence type="ECO:0000256" key="1">
    <source>
        <dbReference type="ARBA" id="ARBA00010669"/>
    </source>
</evidence>
<evidence type="ECO:0000256" key="8">
    <source>
        <dbReference type="HAMAP-Rule" id="MF_00972"/>
    </source>
</evidence>
<name>A0A363UJK9_9GAMM</name>
<dbReference type="NCBIfam" id="NF008113">
    <property type="entry name" value="PRK10860.1"/>
    <property type="match status" value="1"/>
</dbReference>
<dbReference type="PANTHER" id="PTHR11079">
    <property type="entry name" value="CYTOSINE DEAMINASE FAMILY MEMBER"/>
    <property type="match status" value="1"/>
</dbReference>
<dbReference type="PROSITE" id="PS51747">
    <property type="entry name" value="CYT_DCMP_DEAMINASES_2"/>
    <property type="match status" value="1"/>
</dbReference>
<feature type="binding site" evidence="8">
    <location>
        <position position="66"/>
    </location>
    <ligand>
        <name>Zn(2+)</name>
        <dbReference type="ChEBI" id="CHEBI:29105"/>
        <note>catalytic</note>
    </ligand>
</feature>
<dbReference type="EC" id="3.5.4.33" evidence="8"/>
<evidence type="ECO:0000256" key="3">
    <source>
        <dbReference type="ARBA" id="ARBA00022694"/>
    </source>
</evidence>
<comment type="similarity">
    <text evidence="1">Belongs to the cytidine and deoxycytidylate deaminase family. ADAT2 subfamily.</text>
</comment>
<evidence type="ECO:0000256" key="7">
    <source>
        <dbReference type="ARBA" id="ARBA00048045"/>
    </source>
</evidence>
<dbReference type="GO" id="GO:0002100">
    <property type="term" value="P:tRNA wobble adenosine to inosine editing"/>
    <property type="evidence" value="ECO:0007669"/>
    <property type="project" value="UniProtKB-UniRule"/>
</dbReference>
<comment type="function">
    <text evidence="8">Catalyzes the deamination of adenosine to inosine at the wobble position 34 of tRNA(Arg2).</text>
</comment>
<comment type="caution">
    <text evidence="10">The sequence shown here is derived from an EMBL/GenBank/DDBJ whole genome shotgun (WGS) entry which is preliminary data.</text>
</comment>
<dbReference type="PROSITE" id="PS00903">
    <property type="entry name" value="CYT_DCMP_DEAMINASES_1"/>
    <property type="match status" value="1"/>
</dbReference>
<feature type="active site" description="Proton donor" evidence="8">
    <location>
        <position position="68"/>
    </location>
</feature>
<gene>
    <name evidence="8" type="primary">tadA</name>
    <name evidence="10" type="ORF">DEH80_10820</name>
</gene>
<comment type="cofactor">
    <cofactor evidence="8">
        <name>Zn(2+)</name>
        <dbReference type="ChEBI" id="CHEBI:29105"/>
    </cofactor>
    <text evidence="8">Binds 1 zinc ion per subunit.</text>
</comment>
<keyword evidence="6 8" id="KW-0862">Zinc</keyword>
<comment type="catalytic activity">
    <reaction evidence="7 8">
        <text>adenosine(34) in tRNA + H2O + H(+) = inosine(34) in tRNA + NH4(+)</text>
        <dbReference type="Rhea" id="RHEA:43168"/>
        <dbReference type="Rhea" id="RHEA-COMP:10373"/>
        <dbReference type="Rhea" id="RHEA-COMP:10374"/>
        <dbReference type="ChEBI" id="CHEBI:15377"/>
        <dbReference type="ChEBI" id="CHEBI:15378"/>
        <dbReference type="ChEBI" id="CHEBI:28938"/>
        <dbReference type="ChEBI" id="CHEBI:74411"/>
        <dbReference type="ChEBI" id="CHEBI:82852"/>
        <dbReference type="EC" id="3.5.4.33"/>
    </reaction>
</comment>
<dbReference type="RefSeq" id="WP_109720522.1">
    <property type="nucleotide sequence ID" value="NZ_QEQK01000009.1"/>
</dbReference>
<evidence type="ECO:0000256" key="2">
    <source>
        <dbReference type="ARBA" id="ARBA00011738"/>
    </source>
</evidence>
<dbReference type="GO" id="GO:0052717">
    <property type="term" value="F:tRNA-specific adenosine-34 deaminase activity"/>
    <property type="evidence" value="ECO:0007669"/>
    <property type="project" value="UniProtKB-UniRule"/>
</dbReference>
<sequence length="165" mass="17917">MAEQPDALEADAQQAIDQRWMQHALSLAERAAEAGEVPVGAVIVHNGQLLAEGWNRPIELSDPTAHAEIQALRAAAAKMGNYRLVDCDLYVTLEPCAMCAGAIITARIRRVVYGADDVRAGAAGSVFNVLPGEQLNHRCGLRAGLEADASAQMLRNFFRARRQRR</sequence>
<protein>
    <recommendedName>
        <fullName evidence="8">tRNA-specific adenosine deaminase</fullName>
        <ecNumber evidence="8">3.5.4.33</ecNumber>
    </recommendedName>
</protein>
<dbReference type="Gene3D" id="3.40.140.10">
    <property type="entry name" value="Cytidine Deaminase, domain 2"/>
    <property type="match status" value="1"/>
</dbReference>
<evidence type="ECO:0000256" key="6">
    <source>
        <dbReference type="ARBA" id="ARBA00022833"/>
    </source>
</evidence>